<reference evidence="1" key="1">
    <citation type="submission" date="2020-05" db="EMBL/GenBank/DDBJ databases">
        <authorList>
            <person name="Chiriac C."/>
            <person name="Salcher M."/>
            <person name="Ghai R."/>
            <person name="Kavagutti S V."/>
        </authorList>
    </citation>
    <scope>NUCLEOTIDE SEQUENCE</scope>
</reference>
<name>A0A6J7XAF0_9CAUD</name>
<organism evidence="1">
    <name type="scientific">uncultured Caudovirales phage</name>
    <dbReference type="NCBI Taxonomy" id="2100421"/>
    <lineage>
        <taxon>Viruses</taxon>
        <taxon>Duplodnaviria</taxon>
        <taxon>Heunggongvirae</taxon>
        <taxon>Uroviricota</taxon>
        <taxon>Caudoviricetes</taxon>
        <taxon>Peduoviridae</taxon>
        <taxon>Maltschvirus</taxon>
        <taxon>Maltschvirus maltsch</taxon>
    </lineage>
</organism>
<gene>
    <name evidence="1" type="ORF">UFOVP755_16</name>
</gene>
<evidence type="ECO:0000313" key="1">
    <source>
        <dbReference type="EMBL" id="CAB5225892.1"/>
    </source>
</evidence>
<dbReference type="EMBL" id="LR798356">
    <property type="protein sequence ID" value="CAB5225892.1"/>
    <property type="molecule type" value="Genomic_DNA"/>
</dbReference>
<proteinExistence type="predicted"/>
<sequence length="344" mass="39502">MRELTFEEETAITLVETAVRLKPKATALKNGAEKLLSFLNSDRSERPKLTEKNIEELDNVLAKHGINLAVLLKTQPTTQAKQTPIVNPAMEAYKQAFAIATPIVSDSSVEQPKATVTVLNSQIETIKSKLLKLRLQFKLDDKANKNKNEWLDTFSSDCLDRIAKYGDRTKFTDKQIDVINKYVQDDDNNLSYTPQTNYTLADISGNKLRELILHTRDVIGKYAIVGDTIQHNYSMLWNTQSATINKLLTLELTDAQIVWIVDFMIKLQENSRIVARDHKEDDRRKNYFKCVELLKKLVDGLATKQDLLTKEDRVFLQGYVKNTWSNEPIQEVINRTVETQRERQ</sequence>
<protein>
    <submittedName>
        <fullName evidence="1">Uncharacterized protein</fullName>
    </submittedName>
</protein>
<accession>A0A6J7XAF0</accession>